<evidence type="ECO:0000256" key="2">
    <source>
        <dbReference type="ARBA" id="ARBA00022475"/>
    </source>
</evidence>
<comment type="caution">
    <text evidence="8">The sequence shown here is derived from an EMBL/GenBank/DDBJ whole genome shotgun (WGS) entry which is preliminary data.</text>
</comment>
<keyword evidence="4" id="KW-0472">Membrane</keyword>
<name>A0AAE3XQD5_9BACT</name>
<reference evidence="8" key="1">
    <citation type="submission" date="2023-07" db="EMBL/GenBank/DDBJ databases">
        <title>Genomic Encyclopedia of Type Strains, Phase IV (KMG-IV): sequencing the most valuable type-strain genomes for metagenomic binning, comparative biology and taxonomic classification.</title>
        <authorList>
            <person name="Goeker M."/>
        </authorList>
    </citation>
    <scope>NUCLEOTIDE SEQUENCE</scope>
    <source>
        <strain evidence="8">DSM 26174</strain>
    </source>
</reference>
<dbReference type="Proteomes" id="UP001185092">
    <property type="component" value="Unassembled WGS sequence"/>
</dbReference>
<dbReference type="PANTHER" id="PTHR32077">
    <property type="entry name" value="FASCICLIN-LIKE ARABINOGALACTAN PROTEIN"/>
    <property type="match status" value="1"/>
</dbReference>
<comment type="function">
    <text evidence="5">May be a cell surface adhesion protein.</text>
</comment>
<dbReference type="SUPFAM" id="SSF82153">
    <property type="entry name" value="FAS1 domain"/>
    <property type="match status" value="2"/>
</dbReference>
<dbReference type="EMBL" id="JAVDQD010000005">
    <property type="protein sequence ID" value="MDR6240798.1"/>
    <property type="molecule type" value="Genomic_DNA"/>
</dbReference>
<feature type="signal peptide" evidence="6">
    <location>
        <begin position="1"/>
        <end position="20"/>
    </location>
</feature>
<keyword evidence="2" id="KW-1003">Cell membrane</keyword>
<evidence type="ECO:0000313" key="9">
    <source>
        <dbReference type="Proteomes" id="UP001185092"/>
    </source>
</evidence>
<evidence type="ECO:0000313" key="8">
    <source>
        <dbReference type="EMBL" id="MDR6240798.1"/>
    </source>
</evidence>
<dbReference type="PROSITE" id="PS50213">
    <property type="entry name" value="FAS1"/>
    <property type="match status" value="2"/>
</dbReference>
<evidence type="ECO:0000256" key="5">
    <source>
        <dbReference type="ARBA" id="ARBA00024686"/>
    </source>
</evidence>
<dbReference type="InterPro" id="IPR045003">
    <property type="entry name" value="FLA_A"/>
</dbReference>
<proteinExistence type="predicted"/>
<protein>
    <recommendedName>
        <fullName evidence="7">FAS1 domain-containing protein</fullName>
    </recommendedName>
</protein>
<evidence type="ECO:0000256" key="3">
    <source>
        <dbReference type="ARBA" id="ARBA00022729"/>
    </source>
</evidence>
<dbReference type="RefSeq" id="WP_309941052.1">
    <property type="nucleotide sequence ID" value="NZ_AP025306.1"/>
</dbReference>
<dbReference type="InterPro" id="IPR036378">
    <property type="entry name" value="FAS1_dom_sf"/>
</dbReference>
<dbReference type="PROSITE" id="PS51257">
    <property type="entry name" value="PROKAR_LIPOPROTEIN"/>
    <property type="match status" value="1"/>
</dbReference>
<feature type="domain" description="FAS1" evidence="7">
    <location>
        <begin position="169"/>
        <end position="307"/>
    </location>
</feature>
<evidence type="ECO:0000256" key="1">
    <source>
        <dbReference type="ARBA" id="ARBA00004236"/>
    </source>
</evidence>
<sequence length="324" mass="36246">MKKFALRNLFFIMIASVLMLSCSNDDDSAPSDDAISSVMEKQYGNSTFAKLFKKSKFYSEFKDVKKQNYDIFIPSDQAFVDAFGQDALDNISQDDINEVIGIHIVKIDESDKNFSKKYYPTEGVYDSGKPVNMHLINKNGVVYADGVQATPDLFSDYGTMYKVDKILNPSNVLAVMAIDPDYSEFDAMMNKVLAKDNDLKSLLNSKNKPFTVFLATNSAVNQYLKSINKTSVDQLSEAELKDIIGRHVAVSTVVGDSQKVMYFTNYKGERSKLVYEDGGYVLYHDPNTVNQENETVNSSFTPGDALKLGVGLEVKFVSKIFSLF</sequence>
<keyword evidence="3 6" id="KW-0732">Signal</keyword>
<dbReference type="Pfam" id="PF02469">
    <property type="entry name" value="Fasciclin"/>
    <property type="match status" value="2"/>
</dbReference>
<feature type="chain" id="PRO_5041937740" description="FAS1 domain-containing protein" evidence="6">
    <location>
        <begin position="21"/>
        <end position="324"/>
    </location>
</feature>
<evidence type="ECO:0000256" key="6">
    <source>
        <dbReference type="SAM" id="SignalP"/>
    </source>
</evidence>
<dbReference type="GO" id="GO:0005886">
    <property type="term" value="C:plasma membrane"/>
    <property type="evidence" value="ECO:0007669"/>
    <property type="project" value="UniProtKB-SubCell"/>
</dbReference>
<evidence type="ECO:0000256" key="4">
    <source>
        <dbReference type="ARBA" id="ARBA00023136"/>
    </source>
</evidence>
<dbReference type="InterPro" id="IPR000782">
    <property type="entry name" value="FAS1_domain"/>
</dbReference>
<feature type="domain" description="FAS1" evidence="7">
    <location>
        <begin position="32"/>
        <end position="167"/>
    </location>
</feature>
<keyword evidence="9" id="KW-1185">Reference proteome</keyword>
<organism evidence="8 9">
    <name type="scientific">Aureibacter tunicatorum</name>
    <dbReference type="NCBI Taxonomy" id="866807"/>
    <lineage>
        <taxon>Bacteria</taxon>
        <taxon>Pseudomonadati</taxon>
        <taxon>Bacteroidota</taxon>
        <taxon>Cytophagia</taxon>
        <taxon>Cytophagales</taxon>
        <taxon>Persicobacteraceae</taxon>
        <taxon>Aureibacter</taxon>
    </lineage>
</organism>
<dbReference type="PANTHER" id="PTHR32077:SF86">
    <property type="entry name" value="FAS1 DOMAIN-CONTAINING PROTEIN SELMODRAFT_448915"/>
    <property type="match status" value="1"/>
</dbReference>
<evidence type="ECO:0000259" key="7">
    <source>
        <dbReference type="PROSITE" id="PS50213"/>
    </source>
</evidence>
<comment type="subcellular location">
    <subcellularLocation>
        <location evidence="1">Cell membrane</location>
    </subcellularLocation>
</comment>
<accession>A0AAE3XQD5</accession>
<dbReference type="Gene3D" id="2.30.180.10">
    <property type="entry name" value="FAS1 domain"/>
    <property type="match status" value="2"/>
</dbReference>
<dbReference type="AlphaFoldDB" id="A0AAE3XQD5"/>
<gene>
    <name evidence="8" type="ORF">HNQ88_003874</name>
</gene>